<dbReference type="PANTHER" id="PTHR30614">
    <property type="entry name" value="MEMBRANE COMPONENT OF AMINO ACID ABC TRANSPORTER"/>
    <property type="match status" value="1"/>
</dbReference>
<feature type="transmembrane region" description="Helical" evidence="10">
    <location>
        <begin position="25"/>
        <end position="42"/>
    </location>
</feature>
<evidence type="ECO:0000256" key="2">
    <source>
        <dbReference type="ARBA" id="ARBA00004429"/>
    </source>
</evidence>
<evidence type="ECO:0000256" key="3">
    <source>
        <dbReference type="ARBA" id="ARBA00010072"/>
    </source>
</evidence>
<dbReference type="PROSITE" id="PS50928">
    <property type="entry name" value="ABC_TM1"/>
    <property type="match status" value="1"/>
</dbReference>
<dbReference type="InterPro" id="IPR000515">
    <property type="entry name" value="MetI-like"/>
</dbReference>
<dbReference type="InterPro" id="IPR035906">
    <property type="entry name" value="MetI-like_sf"/>
</dbReference>
<keyword evidence="7" id="KW-0029">Amino-acid transport</keyword>
<reference evidence="12 13" key="1">
    <citation type="submission" date="2018-06" db="EMBL/GenBank/DDBJ databases">
        <title>Genomic Encyclopedia of Type Strains, Phase III (KMG-III): the genomes of soil and plant-associated and newly described type strains.</title>
        <authorList>
            <person name="Whitman W."/>
        </authorList>
    </citation>
    <scope>NUCLEOTIDE SEQUENCE [LARGE SCALE GENOMIC DNA]</scope>
    <source>
        <strain evidence="12 13">CECT 7342</strain>
    </source>
</reference>
<dbReference type="EMBL" id="QNRM01000005">
    <property type="protein sequence ID" value="RBP19039.1"/>
    <property type="molecule type" value="Genomic_DNA"/>
</dbReference>
<dbReference type="Gene3D" id="1.10.3720.10">
    <property type="entry name" value="MetI-like"/>
    <property type="match status" value="1"/>
</dbReference>
<comment type="subcellular location">
    <subcellularLocation>
        <location evidence="2">Cell inner membrane</location>
        <topology evidence="2">Multi-pass membrane protein</topology>
    </subcellularLocation>
    <subcellularLocation>
        <location evidence="10">Cell membrane</location>
        <topology evidence="10">Multi-pass membrane protein</topology>
    </subcellularLocation>
</comment>
<dbReference type="NCBIfam" id="TIGR01726">
    <property type="entry name" value="HEQRo_perm_3TM"/>
    <property type="match status" value="1"/>
</dbReference>
<evidence type="ECO:0000313" key="13">
    <source>
        <dbReference type="Proteomes" id="UP000252124"/>
    </source>
</evidence>
<feature type="domain" description="ABC transmembrane type-1" evidence="11">
    <location>
        <begin position="18"/>
        <end position="206"/>
    </location>
</feature>
<sequence length="215" mass="23568">MIDLTLLGQLLPVFATAAGRTVALVAAGLAGGLVIGFLMHVLRETGVAALRWLYWSYTAVWRGVPFLIHLFIVYFGLPAAGISLDPFVAAAATLSVYGGAYFAEIFRACWQTIPKGQIEAARCMGLTRRQVFLRIECPQALRASVPLIVNQTILLMKESALASVITYPELTMTAGKVVSEQFVYIEPYLLLALSYWALALLINRLGIVFKRCLAR</sequence>
<feature type="transmembrane region" description="Helical" evidence="10">
    <location>
        <begin position="54"/>
        <end position="77"/>
    </location>
</feature>
<keyword evidence="13" id="KW-1185">Reference proteome</keyword>
<evidence type="ECO:0000256" key="7">
    <source>
        <dbReference type="ARBA" id="ARBA00022970"/>
    </source>
</evidence>
<keyword evidence="9 10" id="KW-0472">Membrane</keyword>
<dbReference type="Proteomes" id="UP000252124">
    <property type="component" value="Unassembled WGS sequence"/>
</dbReference>
<evidence type="ECO:0000256" key="8">
    <source>
        <dbReference type="ARBA" id="ARBA00022989"/>
    </source>
</evidence>
<protein>
    <submittedName>
        <fullName evidence="12">Amino acid ABC transporter membrane protein 2 (PAAT family)</fullName>
    </submittedName>
</protein>
<evidence type="ECO:0000256" key="9">
    <source>
        <dbReference type="ARBA" id="ARBA00023136"/>
    </source>
</evidence>
<keyword evidence="8 10" id="KW-1133">Transmembrane helix</keyword>
<evidence type="ECO:0000256" key="6">
    <source>
        <dbReference type="ARBA" id="ARBA00022692"/>
    </source>
</evidence>
<name>A0ABX9G8P1_9BURK</name>
<dbReference type="Pfam" id="PF00528">
    <property type="entry name" value="BPD_transp_1"/>
    <property type="match status" value="1"/>
</dbReference>
<comment type="function">
    <text evidence="1">Part of the binding-protein-dependent transport system for glutamine; probably responsible for the translocation of the substrate across the membrane.</text>
</comment>
<accession>A0ABX9G8P1</accession>
<feature type="transmembrane region" description="Helical" evidence="10">
    <location>
        <begin position="188"/>
        <end position="209"/>
    </location>
</feature>
<evidence type="ECO:0000256" key="5">
    <source>
        <dbReference type="ARBA" id="ARBA00022475"/>
    </source>
</evidence>
<dbReference type="RefSeq" id="WP_088589372.1">
    <property type="nucleotide sequence ID" value="NZ_CADIJU010000005.1"/>
</dbReference>
<proteinExistence type="inferred from homology"/>
<keyword evidence="4 10" id="KW-0813">Transport</keyword>
<evidence type="ECO:0000259" key="11">
    <source>
        <dbReference type="PROSITE" id="PS50928"/>
    </source>
</evidence>
<evidence type="ECO:0000256" key="10">
    <source>
        <dbReference type="RuleBase" id="RU363032"/>
    </source>
</evidence>
<keyword evidence="5" id="KW-1003">Cell membrane</keyword>
<dbReference type="SUPFAM" id="SSF161098">
    <property type="entry name" value="MetI-like"/>
    <property type="match status" value="1"/>
</dbReference>
<keyword evidence="6 10" id="KW-0812">Transmembrane</keyword>
<evidence type="ECO:0000313" key="12">
    <source>
        <dbReference type="EMBL" id="RBP19039.1"/>
    </source>
</evidence>
<dbReference type="InterPro" id="IPR010065">
    <property type="entry name" value="AA_ABC_transptr_permease_3TM"/>
</dbReference>
<comment type="caution">
    <text evidence="12">The sequence shown here is derived from an EMBL/GenBank/DDBJ whole genome shotgun (WGS) entry which is preliminary data.</text>
</comment>
<gene>
    <name evidence="12" type="ORF">DFP87_105116</name>
</gene>
<evidence type="ECO:0000256" key="1">
    <source>
        <dbReference type="ARBA" id="ARBA00003159"/>
    </source>
</evidence>
<dbReference type="GeneID" id="99730967"/>
<dbReference type="PANTHER" id="PTHR30614:SF20">
    <property type="entry name" value="GLUTAMINE TRANSPORT SYSTEM PERMEASE PROTEIN GLNP"/>
    <property type="match status" value="1"/>
</dbReference>
<organism evidence="12 13">
    <name type="scientific">Achromobacter marplatensis</name>
    <dbReference type="NCBI Taxonomy" id="470868"/>
    <lineage>
        <taxon>Bacteria</taxon>
        <taxon>Pseudomonadati</taxon>
        <taxon>Pseudomonadota</taxon>
        <taxon>Betaproteobacteria</taxon>
        <taxon>Burkholderiales</taxon>
        <taxon>Alcaligenaceae</taxon>
        <taxon>Achromobacter</taxon>
    </lineage>
</organism>
<evidence type="ECO:0000256" key="4">
    <source>
        <dbReference type="ARBA" id="ARBA00022448"/>
    </source>
</evidence>
<dbReference type="CDD" id="cd06261">
    <property type="entry name" value="TM_PBP2"/>
    <property type="match status" value="1"/>
</dbReference>
<dbReference type="InterPro" id="IPR043429">
    <property type="entry name" value="ArtM/GltK/GlnP/TcyL/YhdX-like"/>
</dbReference>
<comment type="similarity">
    <text evidence="3">Belongs to the binding-protein-dependent transport system permease family. HisMQ subfamily.</text>
</comment>